<sequence>MNNMKSNLSYKKIKVLDHDNTEYFLYYMPLISCIQNILEISDISQTFALEYEELYKTTKNKNNGKWWKTTQSTLPTGAKILSIILYSDAANCDSLGKSQLHPIDLSLGNIPTWRRNRPDAKKLLGYLLIIKSNIGKEIKRQLFHKYLDIILESIQTFLEKGTNL</sequence>
<dbReference type="OrthoDB" id="3199698at2759"/>
<dbReference type="EMBL" id="WTPW01000548">
    <property type="protein sequence ID" value="KAF0500646.1"/>
    <property type="molecule type" value="Genomic_DNA"/>
</dbReference>
<dbReference type="InterPro" id="IPR041078">
    <property type="entry name" value="Plavaka"/>
</dbReference>
<accession>A0A8H4AIQ7</accession>
<organism evidence="1 2">
    <name type="scientific">Gigaspora margarita</name>
    <dbReference type="NCBI Taxonomy" id="4874"/>
    <lineage>
        <taxon>Eukaryota</taxon>
        <taxon>Fungi</taxon>
        <taxon>Fungi incertae sedis</taxon>
        <taxon>Mucoromycota</taxon>
        <taxon>Glomeromycotina</taxon>
        <taxon>Glomeromycetes</taxon>
        <taxon>Diversisporales</taxon>
        <taxon>Gigasporaceae</taxon>
        <taxon>Gigaspora</taxon>
    </lineage>
</organism>
<name>A0A8H4AIQ7_GIGMA</name>
<dbReference type="AlphaFoldDB" id="A0A8H4AIQ7"/>
<gene>
    <name evidence="1" type="ORF">F8M41_020181</name>
</gene>
<comment type="caution">
    <text evidence="1">The sequence shown here is derived from an EMBL/GenBank/DDBJ whole genome shotgun (WGS) entry which is preliminary data.</text>
</comment>
<dbReference type="Proteomes" id="UP000439903">
    <property type="component" value="Unassembled WGS sequence"/>
</dbReference>
<proteinExistence type="predicted"/>
<protein>
    <submittedName>
        <fullName evidence="1">Zn-finger domain-containing protein</fullName>
    </submittedName>
</protein>
<reference evidence="1 2" key="1">
    <citation type="journal article" date="2019" name="Environ. Microbiol.">
        <title>At the nexus of three kingdoms: the genome of the mycorrhizal fungus Gigaspora margarita provides insights into plant, endobacterial and fungal interactions.</title>
        <authorList>
            <person name="Venice F."/>
            <person name="Ghignone S."/>
            <person name="Salvioli di Fossalunga A."/>
            <person name="Amselem J."/>
            <person name="Novero M."/>
            <person name="Xianan X."/>
            <person name="Sedzielewska Toro K."/>
            <person name="Morin E."/>
            <person name="Lipzen A."/>
            <person name="Grigoriev I.V."/>
            <person name="Henrissat B."/>
            <person name="Martin F.M."/>
            <person name="Bonfante P."/>
        </authorList>
    </citation>
    <scope>NUCLEOTIDE SEQUENCE [LARGE SCALE GENOMIC DNA]</scope>
    <source>
        <strain evidence="1 2">BEG34</strain>
    </source>
</reference>
<keyword evidence="2" id="KW-1185">Reference proteome</keyword>
<dbReference type="Pfam" id="PF18759">
    <property type="entry name" value="Plavaka"/>
    <property type="match status" value="1"/>
</dbReference>
<evidence type="ECO:0000313" key="2">
    <source>
        <dbReference type="Proteomes" id="UP000439903"/>
    </source>
</evidence>
<evidence type="ECO:0000313" key="1">
    <source>
        <dbReference type="EMBL" id="KAF0500646.1"/>
    </source>
</evidence>